<keyword evidence="2" id="KW-1185">Reference proteome</keyword>
<reference evidence="1 2" key="1">
    <citation type="submission" date="2024-06" db="EMBL/GenBank/DDBJ databases">
        <authorList>
            <person name="Kim D.-U."/>
        </authorList>
    </citation>
    <scope>NUCLEOTIDE SEQUENCE [LARGE SCALE GENOMIC DNA]</scope>
    <source>
        <strain evidence="1 2">KACC15460</strain>
    </source>
</reference>
<sequence>MTATGQTPRIDGRLRDDIRLAIETFIADKPKPPSDAIRQILTEYLRTNGYLPV</sequence>
<organism evidence="1 2">
    <name type="scientific">Mesorhizobium shangrilense</name>
    <dbReference type="NCBI Taxonomy" id="460060"/>
    <lineage>
        <taxon>Bacteria</taxon>
        <taxon>Pseudomonadati</taxon>
        <taxon>Pseudomonadota</taxon>
        <taxon>Alphaproteobacteria</taxon>
        <taxon>Hyphomicrobiales</taxon>
        <taxon>Phyllobacteriaceae</taxon>
        <taxon>Mesorhizobium</taxon>
    </lineage>
</organism>
<accession>A0ABV2DNE8</accession>
<evidence type="ECO:0000313" key="2">
    <source>
        <dbReference type="Proteomes" id="UP001548832"/>
    </source>
</evidence>
<evidence type="ECO:0008006" key="3">
    <source>
        <dbReference type="Google" id="ProtNLM"/>
    </source>
</evidence>
<dbReference type="EMBL" id="JBEWSZ010000005">
    <property type="protein sequence ID" value="MET2831620.1"/>
    <property type="molecule type" value="Genomic_DNA"/>
</dbReference>
<protein>
    <recommendedName>
        <fullName evidence="3">CopG family transcriptional regulator</fullName>
    </recommendedName>
</protein>
<dbReference type="Proteomes" id="UP001548832">
    <property type="component" value="Unassembled WGS sequence"/>
</dbReference>
<name>A0ABV2DNE8_9HYPH</name>
<dbReference type="RefSeq" id="WP_354463741.1">
    <property type="nucleotide sequence ID" value="NZ_JBEWSZ010000005.1"/>
</dbReference>
<proteinExistence type="predicted"/>
<comment type="caution">
    <text evidence="1">The sequence shown here is derived from an EMBL/GenBank/DDBJ whole genome shotgun (WGS) entry which is preliminary data.</text>
</comment>
<evidence type="ECO:0000313" key="1">
    <source>
        <dbReference type="EMBL" id="MET2831620.1"/>
    </source>
</evidence>
<gene>
    <name evidence="1" type="ORF">ABVQ20_32210</name>
</gene>